<dbReference type="PANTHER" id="PTHR34475">
    <property type="match status" value="1"/>
</dbReference>
<dbReference type="Gene3D" id="1.10.260.40">
    <property type="entry name" value="lambda repressor-like DNA-binding domains"/>
    <property type="match status" value="1"/>
</dbReference>
<feature type="domain" description="Cytoskeleton protein RodZ-like C-terminal" evidence="2">
    <location>
        <begin position="187"/>
        <end position="251"/>
    </location>
</feature>
<keyword evidence="4" id="KW-1185">Reference proteome</keyword>
<dbReference type="Pfam" id="PF13413">
    <property type="entry name" value="HTH_25"/>
    <property type="match status" value="1"/>
</dbReference>
<dbReference type="OrthoDB" id="9790252at2"/>
<evidence type="ECO:0000256" key="1">
    <source>
        <dbReference type="SAM" id="Phobius"/>
    </source>
</evidence>
<dbReference type="AlphaFoldDB" id="A0A844Z5Q7"/>
<dbReference type="PANTHER" id="PTHR34475:SF1">
    <property type="entry name" value="CYTOSKELETON PROTEIN RODZ"/>
    <property type="match status" value="1"/>
</dbReference>
<dbReference type="InterPro" id="IPR010982">
    <property type="entry name" value="Lambda_DNA-bd_dom_sf"/>
</dbReference>
<dbReference type="EMBL" id="WTYZ01000001">
    <property type="protein sequence ID" value="MXO82824.1"/>
    <property type="molecule type" value="Genomic_DNA"/>
</dbReference>
<accession>A0A844Z5Q7</accession>
<protein>
    <submittedName>
        <fullName evidence="3">DUF4115 domain-containing protein</fullName>
    </submittedName>
</protein>
<dbReference type="Proteomes" id="UP000460290">
    <property type="component" value="Unassembled WGS sequence"/>
</dbReference>
<dbReference type="Pfam" id="PF13464">
    <property type="entry name" value="RodZ_C"/>
    <property type="match status" value="1"/>
</dbReference>
<keyword evidence="1" id="KW-0812">Transmembrane</keyword>
<dbReference type="RefSeq" id="WP_160613232.1">
    <property type="nucleotide sequence ID" value="NZ_JAUFQM010000001.1"/>
</dbReference>
<comment type="caution">
    <text evidence="3">The sequence shown here is derived from an EMBL/GenBank/DDBJ whole genome shotgun (WGS) entry which is preliminary data.</text>
</comment>
<evidence type="ECO:0000313" key="4">
    <source>
        <dbReference type="Proteomes" id="UP000460290"/>
    </source>
</evidence>
<feature type="transmembrane region" description="Helical" evidence="1">
    <location>
        <begin position="116"/>
        <end position="135"/>
    </location>
</feature>
<dbReference type="InterPro" id="IPR025194">
    <property type="entry name" value="RodZ-like_C"/>
</dbReference>
<reference evidence="3 4" key="1">
    <citation type="submission" date="2019-12" db="EMBL/GenBank/DDBJ databases">
        <title>Genomic-based taxomic classification of the family Erythrobacteraceae.</title>
        <authorList>
            <person name="Xu L."/>
        </authorList>
    </citation>
    <scope>NUCLEOTIDE SEQUENCE [LARGE SCALE GENOMIC DNA]</scope>
    <source>
        <strain evidence="3 4">KCTC 42006</strain>
    </source>
</reference>
<sequence>MNEEGNQLEGELPLEGAGQRLARARADADKTVEQIASETRIPIRHLETLESGDFAALPAKTYAIGFARTYARVVGLDEHEIAQQVRDELDNGEGGEAHRGATFEPGDPARLPSRGLAWFSAFAVLILIAGSLAYFRDYFMPGSGPGPLVSEEEVAAAQTSGEDTVNTDGAAGTDAAPSGPVVFTSLENDVWVRFYDSSGQRLMEKIMTQGESYTVPADAVGPQIRTGRPEALVIRIGGKSIGTLSNRSETVGDLPVTAEALVARVNDLEAQATANSPDEQTTG</sequence>
<evidence type="ECO:0000313" key="3">
    <source>
        <dbReference type="EMBL" id="MXO82824.1"/>
    </source>
</evidence>
<dbReference type="GO" id="GO:0003677">
    <property type="term" value="F:DNA binding"/>
    <property type="evidence" value="ECO:0007669"/>
    <property type="project" value="InterPro"/>
</dbReference>
<dbReference type="InterPro" id="IPR050400">
    <property type="entry name" value="Bact_Cytoskel_RodZ"/>
</dbReference>
<keyword evidence="1" id="KW-0472">Membrane</keyword>
<keyword evidence="1" id="KW-1133">Transmembrane helix</keyword>
<name>A0A844Z5Q7_9SPHN</name>
<evidence type="ECO:0000259" key="2">
    <source>
        <dbReference type="Pfam" id="PF13464"/>
    </source>
</evidence>
<gene>
    <name evidence="3" type="ORF">GRI35_05530</name>
</gene>
<organism evidence="3 4">
    <name type="scientific">Pontixanthobacter aestiaquae</name>
    <dbReference type="NCBI Taxonomy" id="1509367"/>
    <lineage>
        <taxon>Bacteria</taxon>
        <taxon>Pseudomonadati</taxon>
        <taxon>Pseudomonadota</taxon>
        <taxon>Alphaproteobacteria</taxon>
        <taxon>Sphingomonadales</taxon>
        <taxon>Erythrobacteraceae</taxon>
        <taxon>Pontixanthobacter</taxon>
    </lineage>
</organism>
<proteinExistence type="predicted"/>